<feature type="domain" description="Pterin-binding" evidence="10">
    <location>
        <begin position="23"/>
        <end position="198"/>
    </location>
</feature>
<dbReference type="GO" id="GO:0003848">
    <property type="term" value="F:2-amino-4-hydroxy-6-hydroxymethyldihydropteridine diphosphokinase activity"/>
    <property type="evidence" value="ECO:0007669"/>
    <property type="project" value="UniProtKB-EC"/>
</dbReference>
<evidence type="ECO:0000256" key="7">
    <source>
        <dbReference type="ARBA" id="ARBA00022723"/>
    </source>
</evidence>
<dbReference type="InterPro" id="IPR011005">
    <property type="entry name" value="Dihydropteroate_synth-like_sf"/>
</dbReference>
<dbReference type="GO" id="GO:0046654">
    <property type="term" value="P:tetrahydrofolate biosynthetic process"/>
    <property type="evidence" value="ECO:0007669"/>
    <property type="project" value="TreeGrafter"/>
</dbReference>
<evidence type="ECO:0000256" key="2">
    <source>
        <dbReference type="ARBA" id="ARBA00000198"/>
    </source>
</evidence>
<dbReference type="AlphaFoldDB" id="A0A7R8ZW49"/>
<keyword evidence="7" id="KW-0479">Metal-binding</keyword>
<evidence type="ECO:0000256" key="6">
    <source>
        <dbReference type="ARBA" id="ARBA00022679"/>
    </source>
</evidence>
<evidence type="ECO:0000259" key="10">
    <source>
        <dbReference type="PROSITE" id="PS50972"/>
    </source>
</evidence>
<dbReference type="PROSITE" id="PS50972">
    <property type="entry name" value="PTERIN_BINDING"/>
    <property type="match status" value="1"/>
</dbReference>
<dbReference type="NCBIfam" id="TIGR01496">
    <property type="entry name" value="DHPS"/>
    <property type="match status" value="1"/>
</dbReference>
<dbReference type="GO" id="GO:0046656">
    <property type="term" value="P:folic acid biosynthetic process"/>
    <property type="evidence" value="ECO:0007669"/>
    <property type="project" value="UniProtKB-KW"/>
</dbReference>
<evidence type="ECO:0000313" key="11">
    <source>
        <dbReference type="EMBL" id="CAD7239131.1"/>
    </source>
</evidence>
<dbReference type="OrthoDB" id="8122391at2759"/>
<comment type="cofactor">
    <cofactor evidence="3">
        <name>Mg(2+)</name>
        <dbReference type="ChEBI" id="CHEBI:18420"/>
    </cofactor>
</comment>
<protein>
    <recommendedName>
        <fullName evidence="5">dihydropteroate synthase</fullName>
        <ecNumber evidence="5">2.5.1.15</ecNumber>
    </recommendedName>
</protein>
<dbReference type="Pfam" id="PF00809">
    <property type="entry name" value="Pterin_bind"/>
    <property type="match status" value="1"/>
</dbReference>
<keyword evidence="8" id="KW-0460">Magnesium</keyword>
<evidence type="ECO:0000256" key="9">
    <source>
        <dbReference type="ARBA" id="ARBA00022909"/>
    </source>
</evidence>
<dbReference type="SUPFAM" id="SSF51717">
    <property type="entry name" value="Dihydropteroate synthetase-like"/>
    <property type="match status" value="1"/>
</dbReference>
<gene>
    <name evidence="11" type="ORF">CTOB1V02_LOCUS16946</name>
</gene>
<comment type="catalytic activity">
    <reaction evidence="2">
        <text>6-hydroxymethyl-7,8-dihydropterin + ATP = (7,8-dihydropterin-6-yl)methyl diphosphate + AMP + H(+)</text>
        <dbReference type="Rhea" id="RHEA:11412"/>
        <dbReference type="ChEBI" id="CHEBI:15378"/>
        <dbReference type="ChEBI" id="CHEBI:30616"/>
        <dbReference type="ChEBI" id="CHEBI:44841"/>
        <dbReference type="ChEBI" id="CHEBI:72950"/>
        <dbReference type="ChEBI" id="CHEBI:456215"/>
        <dbReference type="EC" id="2.7.6.3"/>
    </reaction>
</comment>
<dbReference type="PANTHER" id="PTHR20941">
    <property type="entry name" value="FOLATE SYNTHESIS PROTEINS"/>
    <property type="match status" value="1"/>
</dbReference>
<dbReference type="Gene3D" id="3.20.20.20">
    <property type="entry name" value="Dihydropteroate synthase-like"/>
    <property type="match status" value="1"/>
</dbReference>
<organism evidence="11">
    <name type="scientific">Cyprideis torosa</name>
    <dbReference type="NCBI Taxonomy" id="163714"/>
    <lineage>
        <taxon>Eukaryota</taxon>
        <taxon>Metazoa</taxon>
        <taxon>Ecdysozoa</taxon>
        <taxon>Arthropoda</taxon>
        <taxon>Crustacea</taxon>
        <taxon>Oligostraca</taxon>
        <taxon>Ostracoda</taxon>
        <taxon>Podocopa</taxon>
        <taxon>Podocopida</taxon>
        <taxon>Cytherocopina</taxon>
        <taxon>Cytheroidea</taxon>
        <taxon>Cytherideidae</taxon>
        <taxon>Cyprideis</taxon>
    </lineage>
</organism>
<comment type="catalytic activity">
    <reaction evidence="1">
        <text>(7,8-dihydropterin-6-yl)methyl diphosphate + 4-aminobenzoate = 7,8-dihydropteroate + diphosphate</text>
        <dbReference type="Rhea" id="RHEA:19949"/>
        <dbReference type="ChEBI" id="CHEBI:17836"/>
        <dbReference type="ChEBI" id="CHEBI:17839"/>
        <dbReference type="ChEBI" id="CHEBI:33019"/>
        <dbReference type="ChEBI" id="CHEBI:72950"/>
        <dbReference type="EC" id="2.5.1.15"/>
    </reaction>
</comment>
<dbReference type="InterPro" id="IPR000489">
    <property type="entry name" value="Pterin-binding_dom"/>
</dbReference>
<keyword evidence="6" id="KW-0808">Transferase</keyword>
<sequence>MANAEVSMKSINCLGNLIDLTSPRVMGVLNLTPDSFYDGGKYKSDVQILSQVEKMLLEGATFIDLGAYSSRPGASHVSLEEERSRLLPTLKLILKEFDKALVSVDTFRSVIARESIEEGAAIVNDISAGHLDPEMFQTIAQLQVPYIIMHMKGNPQNMTSQAQYENLLKEIIHYFSERVFELRKLGVNDIIIDPGYGF</sequence>
<dbReference type="EC" id="2.5.1.15" evidence="5"/>
<evidence type="ECO:0000256" key="8">
    <source>
        <dbReference type="ARBA" id="ARBA00022842"/>
    </source>
</evidence>
<feature type="non-terminal residue" evidence="11">
    <location>
        <position position="198"/>
    </location>
</feature>
<accession>A0A7R8ZW49</accession>
<dbReference type="PROSITE" id="PS00792">
    <property type="entry name" value="DHPS_1"/>
    <property type="match status" value="1"/>
</dbReference>
<dbReference type="GO" id="GO:0004156">
    <property type="term" value="F:dihydropteroate synthase activity"/>
    <property type="evidence" value="ECO:0007669"/>
    <property type="project" value="UniProtKB-EC"/>
</dbReference>
<proteinExistence type="predicted"/>
<keyword evidence="9" id="KW-0289">Folate biosynthesis</keyword>
<evidence type="ECO:0000256" key="3">
    <source>
        <dbReference type="ARBA" id="ARBA00001946"/>
    </source>
</evidence>
<dbReference type="PANTHER" id="PTHR20941:SF1">
    <property type="entry name" value="FOLIC ACID SYNTHESIS PROTEIN FOL1"/>
    <property type="match status" value="1"/>
</dbReference>
<evidence type="ECO:0000256" key="4">
    <source>
        <dbReference type="ARBA" id="ARBA00004763"/>
    </source>
</evidence>
<name>A0A7R8ZW49_9CRUS</name>
<dbReference type="InterPro" id="IPR045031">
    <property type="entry name" value="DHP_synth-like"/>
</dbReference>
<reference evidence="11" key="1">
    <citation type="submission" date="2020-11" db="EMBL/GenBank/DDBJ databases">
        <authorList>
            <person name="Tran Van P."/>
        </authorList>
    </citation>
    <scope>NUCLEOTIDE SEQUENCE</scope>
</reference>
<comment type="pathway">
    <text evidence="4">Cofactor biosynthesis; tetrahydrofolate biosynthesis; 7,8-dihydrofolate from 2-amino-4-hydroxy-6-hydroxymethyl-7,8-dihydropteridine diphosphate and 4-aminobenzoate: step 1/2.</text>
</comment>
<dbReference type="InterPro" id="IPR006390">
    <property type="entry name" value="DHP_synth_dom"/>
</dbReference>
<dbReference type="GO" id="GO:0005829">
    <property type="term" value="C:cytosol"/>
    <property type="evidence" value="ECO:0007669"/>
    <property type="project" value="TreeGrafter"/>
</dbReference>
<evidence type="ECO:0000256" key="5">
    <source>
        <dbReference type="ARBA" id="ARBA00012458"/>
    </source>
</evidence>
<dbReference type="GO" id="GO:0046872">
    <property type="term" value="F:metal ion binding"/>
    <property type="evidence" value="ECO:0007669"/>
    <property type="project" value="UniProtKB-KW"/>
</dbReference>
<dbReference type="EMBL" id="OB716603">
    <property type="protein sequence ID" value="CAD7239131.1"/>
    <property type="molecule type" value="Genomic_DNA"/>
</dbReference>
<evidence type="ECO:0000256" key="1">
    <source>
        <dbReference type="ARBA" id="ARBA00000012"/>
    </source>
</evidence>